<sequence length="166" mass="17700">MRAHTAQLIVDALWEAPCHRLPDAALNRLVVDAGYTRDAAERVKTRLRKLGVLIKDARIGFWSLAPYVLEPGAAVPATGGRGGDALEAEAGLAIVEALTAAGAAGLTGDDLLMEAARWGIPPTRTVLVQSRLRTERLIECGRGLGARWRIAGAGPWTEGDRPSAFR</sequence>
<evidence type="ECO:0000313" key="1">
    <source>
        <dbReference type="EMBL" id="AWB22580.1"/>
    </source>
</evidence>
<dbReference type="OrthoDB" id="8004188at2"/>
<dbReference type="KEGG" id="mee:DA075_18065"/>
<name>A0A2R4WM26_9HYPH</name>
<reference evidence="1 2" key="1">
    <citation type="submission" date="2018-04" db="EMBL/GenBank/DDBJ databases">
        <title>Methylobacterium sp. PR1016A genome.</title>
        <authorList>
            <person name="Park W."/>
        </authorList>
    </citation>
    <scope>NUCLEOTIDE SEQUENCE [LARGE SCALE GENOMIC DNA]</scope>
    <source>
        <strain evidence="1 2">PR1016A</strain>
    </source>
</reference>
<dbReference type="Proteomes" id="UP000244755">
    <property type="component" value="Chromosome 1"/>
</dbReference>
<keyword evidence="2" id="KW-1185">Reference proteome</keyword>
<protein>
    <submittedName>
        <fullName evidence="1">Uncharacterized protein</fullName>
    </submittedName>
</protein>
<dbReference type="AlphaFoldDB" id="A0A2R4WM26"/>
<proteinExistence type="predicted"/>
<organism evidence="1 2">
    <name type="scientific">Methylobacterium currus</name>
    <dbReference type="NCBI Taxonomy" id="2051553"/>
    <lineage>
        <taxon>Bacteria</taxon>
        <taxon>Pseudomonadati</taxon>
        <taxon>Pseudomonadota</taxon>
        <taxon>Alphaproteobacteria</taxon>
        <taxon>Hyphomicrobiales</taxon>
        <taxon>Methylobacteriaceae</taxon>
        <taxon>Methylobacterium</taxon>
    </lineage>
</organism>
<dbReference type="RefSeq" id="WP_099954390.1">
    <property type="nucleotide sequence ID" value="NZ_CP028843.1"/>
</dbReference>
<dbReference type="EMBL" id="CP028843">
    <property type="protein sequence ID" value="AWB22580.1"/>
    <property type="molecule type" value="Genomic_DNA"/>
</dbReference>
<evidence type="ECO:0000313" key="2">
    <source>
        <dbReference type="Proteomes" id="UP000244755"/>
    </source>
</evidence>
<gene>
    <name evidence="1" type="ORF">DA075_18065</name>
</gene>
<accession>A0A2R4WM26</accession>